<feature type="compositionally biased region" description="Low complexity" evidence="7">
    <location>
        <begin position="220"/>
        <end position="248"/>
    </location>
</feature>
<dbReference type="EMBL" id="ADBL01001158">
    <property type="status" value="NOT_ANNOTATED_CDS"/>
    <property type="molecule type" value="Genomic_DNA"/>
</dbReference>
<dbReference type="EMBL" id="ADBL01001159">
    <property type="status" value="NOT_ANNOTATED_CDS"/>
    <property type="molecule type" value="Genomic_DNA"/>
</dbReference>
<evidence type="ECO:0000256" key="7">
    <source>
        <dbReference type="SAM" id="MobiDB-lite"/>
    </source>
</evidence>
<comment type="subcellular location">
    <subcellularLocation>
        <location evidence="1">Membrane</location>
        <topology evidence="1">Multi-pass membrane protein</topology>
    </subcellularLocation>
</comment>
<dbReference type="AlphaFoldDB" id="A0A0C4DY43"/>
<dbReference type="EMBL" id="GL876969">
    <property type="protein sequence ID" value="KLU85933.1"/>
    <property type="molecule type" value="Genomic_DNA"/>
</dbReference>
<dbReference type="GO" id="GO:0035673">
    <property type="term" value="F:oligopeptide transmembrane transporter activity"/>
    <property type="evidence" value="ECO:0007669"/>
    <property type="project" value="InterPro"/>
</dbReference>
<feature type="transmembrane region" description="Helical" evidence="8">
    <location>
        <begin position="15"/>
        <end position="37"/>
    </location>
</feature>
<protein>
    <submittedName>
        <fullName evidence="9 10">Uncharacterized protein</fullName>
    </submittedName>
</protein>
<keyword evidence="5 8" id="KW-1133">Transmembrane helix</keyword>
<sequence length="347" mass="37317">MYRLGLLSNSPRDGMGCICTVTLVSSFVGLCFVTPGVTIRSMHSGAAGSAAAMRKLRALLVSFAVATGHRVASYYVVTWIHVWSGHTSWALNVESWGWYFEWAAAFIGSGMLIGLNSALSMFAGSVLAWGVIGPLLVHYGEANGHQVYPGQSEWDGQYSFASLSNFGKETPSPRYWLLWPGVMIRAAATVDTMIICDRQWGIHPGLALLSTVLASCLPSRPSRSAAPARAPTWRSRTPSTSTCSPSPCQRRRLGRHGPDVRIPQRLPARRPAGKAADRPVLFVTTYPCLIYPTRVEKCAFLAPSVAAWQAVIQAVTAPAVGISRSSAIAACPRVPCLSPRSSCAIII</sequence>
<evidence type="ECO:0000313" key="11">
    <source>
        <dbReference type="Proteomes" id="UP000011715"/>
    </source>
</evidence>
<dbReference type="Pfam" id="PF03169">
    <property type="entry name" value="OPT"/>
    <property type="match status" value="1"/>
</dbReference>
<dbReference type="OrthoDB" id="77405at2759"/>
<evidence type="ECO:0000256" key="5">
    <source>
        <dbReference type="ARBA" id="ARBA00022989"/>
    </source>
</evidence>
<dbReference type="Proteomes" id="UP000011715">
    <property type="component" value="Unassembled WGS sequence"/>
</dbReference>
<dbReference type="GO" id="GO:0016020">
    <property type="term" value="C:membrane"/>
    <property type="evidence" value="ECO:0007669"/>
    <property type="project" value="UniProtKB-SubCell"/>
</dbReference>
<dbReference type="EnsemblFungi" id="MAPG_04952T0">
    <property type="protein sequence ID" value="MAPG_04952T0"/>
    <property type="gene ID" value="MAPG_04952"/>
</dbReference>
<evidence type="ECO:0000256" key="1">
    <source>
        <dbReference type="ARBA" id="ARBA00004141"/>
    </source>
</evidence>
<feature type="transmembrane region" description="Helical" evidence="8">
    <location>
        <begin position="96"/>
        <end position="115"/>
    </location>
</feature>
<keyword evidence="6 8" id="KW-0472">Membrane</keyword>
<dbReference type="VEuPathDB" id="FungiDB:MAPG_04952"/>
<evidence type="ECO:0000256" key="8">
    <source>
        <dbReference type="SAM" id="Phobius"/>
    </source>
</evidence>
<feature type="region of interest" description="Disordered" evidence="7">
    <location>
        <begin position="220"/>
        <end position="272"/>
    </location>
</feature>
<evidence type="ECO:0000256" key="3">
    <source>
        <dbReference type="ARBA" id="ARBA00022448"/>
    </source>
</evidence>
<organism evidence="10 11">
    <name type="scientific">Magnaporthiopsis poae (strain ATCC 64411 / 73-15)</name>
    <name type="common">Kentucky bluegrass fungus</name>
    <name type="synonym">Magnaporthe poae</name>
    <dbReference type="NCBI Taxonomy" id="644358"/>
    <lineage>
        <taxon>Eukaryota</taxon>
        <taxon>Fungi</taxon>
        <taxon>Dikarya</taxon>
        <taxon>Ascomycota</taxon>
        <taxon>Pezizomycotina</taxon>
        <taxon>Sordariomycetes</taxon>
        <taxon>Sordariomycetidae</taxon>
        <taxon>Magnaporthales</taxon>
        <taxon>Magnaporthaceae</taxon>
        <taxon>Magnaporthiopsis</taxon>
    </lineage>
</organism>
<comment type="similarity">
    <text evidence="2">Belongs to the oligopeptide OPT transporter family.</text>
</comment>
<accession>A0A0C4DY43</accession>
<proteinExistence type="inferred from homology"/>
<keyword evidence="4 8" id="KW-0812">Transmembrane</keyword>
<evidence type="ECO:0000256" key="4">
    <source>
        <dbReference type="ARBA" id="ARBA00022692"/>
    </source>
</evidence>
<gene>
    <name evidence="9" type="ORF">MAPG_04952</name>
</gene>
<reference evidence="10" key="5">
    <citation type="submission" date="2015-06" db="UniProtKB">
        <authorList>
            <consortium name="EnsemblFungi"/>
        </authorList>
    </citation>
    <scope>IDENTIFICATION</scope>
    <source>
        <strain evidence="10">ATCC 64411</strain>
    </source>
</reference>
<feature type="transmembrane region" description="Helical" evidence="8">
    <location>
        <begin position="58"/>
        <end position="76"/>
    </location>
</feature>
<reference evidence="11" key="1">
    <citation type="submission" date="2010-05" db="EMBL/GenBank/DDBJ databases">
        <title>The genome sequence of Magnaporthe poae strain ATCC 64411.</title>
        <authorList>
            <person name="Ma L.-J."/>
            <person name="Dead R."/>
            <person name="Young S."/>
            <person name="Zeng Q."/>
            <person name="Koehrsen M."/>
            <person name="Alvarado L."/>
            <person name="Berlin A."/>
            <person name="Chapman S.B."/>
            <person name="Chen Z."/>
            <person name="Freedman E."/>
            <person name="Gellesch M."/>
            <person name="Goldberg J."/>
            <person name="Griggs A."/>
            <person name="Gujja S."/>
            <person name="Heilman E.R."/>
            <person name="Heiman D."/>
            <person name="Hepburn T."/>
            <person name="Howarth C."/>
            <person name="Jen D."/>
            <person name="Larson L."/>
            <person name="Mehta T."/>
            <person name="Neiman D."/>
            <person name="Pearson M."/>
            <person name="Roberts A."/>
            <person name="Saif S."/>
            <person name="Shea T."/>
            <person name="Shenoy N."/>
            <person name="Sisk P."/>
            <person name="Stolte C."/>
            <person name="Sykes S."/>
            <person name="Walk T."/>
            <person name="White J."/>
            <person name="Yandava C."/>
            <person name="Haas B."/>
            <person name="Nusbaum C."/>
            <person name="Birren B."/>
        </authorList>
    </citation>
    <scope>NUCLEOTIDE SEQUENCE [LARGE SCALE GENOMIC DNA]</scope>
    <source>
        <strain evidence="11">ATCC 64411 / 73-15</strain>
    </source>
</reference>
<keyword evidence="11" id="KW-1185">Reference proteome</keyword>
<evidence type="ECO:0000256" key="6">
    <source>
        <dbReference type="ARBA" id="ARBA00023136"/>
    </source>
</evidence>
<dbReference type="eggNOG" id="ENOG502QUDW">
    <property type="taxonomic scope" value="Eukaryota"/>
</dbReference>
<evidence type="ECO:0000313" key="9">
    <source>
        <dbReference type="EMBL" id="KLU85933.1"/>
    </source>
</evidence>
<reference evidence="10" key="4">
    <citation type="journal article" date="2015" name="G3 (Bethesda)">
        <title>Genome sequences of three phytopathogenic species of the Magnaporthaceae family of fungi.</title>
        <authorList>
            <person name="Okagaki L.H."/>
            <person name="Nunes C.C."/>
            <person name="Sailsbery J."/>
            <person name="Clay B."/>
            <person name="Brown D."/>
            <person name="John T."/>
            <person name="Oh Y."/>
            <person name="Young N."/>
            <person name="Fitzgerald M."/>
            <person name="Haas B.J."/>
            <person name="Zeng Q."/>
            <person name="Young S."/>
            <person name="Adiconis X."/>
            <person name="Fan L."/>
            <person name="Levin J.Z."/>
            <person name="Mitchell T.K."/>
            <person name="Okubara P.A."/>
            <person name="Farman M.L."/>
            <person name="Kohn L.M."/>
            <person name="Birren B."/>
            <person name="Ma L.-J."/>
            <person name="Dean R.A."/>
        </authorList>
    </citation>
    <scope>NUCLEOTIDE SEQUENCE</scope>
    <source>
        <strain evidence="10">ATCC 64411 / 73-15</strain>
    </source>
</reference>
<dbReference type="InterPro" id="IPR004813">
    <property type="entry name" value="OPT"/>
</dbReference>
<dbReference type="STRING" id="644358.A0A0C4DY43"/>
<reference evidence="9" key="2">
    <citation type="submission" date="2010-05" db="EMBL/GenBank/DDBJ databases">
        <title>The Genome Sequence of Magnaporthe poae strain ATCC 64411.</title>
        <authorList>
            <consortium name="The Broad Institute Genome Sequencing Platform"/>
            <consortium name="Broad Institute Genome Sequencing Center for Infectious Disease"/>
            <person name="Ma L.-J."/>
            <person name="Dead R."/>
            <person name="Young S."/>
            <person name="Zeng Q."/>
            <person name="Koehrsen M."/>
            <person name="Alvarado L."/>
            <person name="Berlin A."/>
            <person name="Chapman S.B."/>
            <person name="Chen Z."/>
            <person name="Freedman E."/>
            <person name="Gellesch M."/>
            <person name="Goldberg J."/>
            <person name="Griggs A."/>
            <person name="Gujja S."/>
            <person name="Heilman E.R."/>
            <person name="Heiman D."/>
            <person name="Hepburn T."/>
            <person name="Howarth C."/>
            <person name="Jen D."/>
            <person name="Larson L."/>
            <person name="Mehta T."/>
            <person name="Neiman D."/>
            <person name="Pearson M."/>
            <person name="Roberts A."/>
            <person name="Saif S."/>
            <person name="Shea T."/>
            <person name="Shenoy N."/>
            <person name="Sisk P."/>
            <person name="Stolte C."/>
            <person name="Sykes S."/>
            <person name="Walk T."/>
            <person name="White J."/>
            <person name="Yandava C."/>
            <person name="Haas B."/>
            <person name="Nusbaum C."/>
            <person name="Birren B."/>
        </authorList>
    </citation>
    <scope>NUCLEOTIDE SEQUENCE</scope>
    <source>
        <strain evidence="9">ATCC 64411</strain>
    </source>
</reference>
<keyword evidence="3" id="KW-0813">Transport</keyword>
<reference evidence="9" key="3">
    <citation type="submission" date="2011-03" db="EMBL/GenBank/DDBJ databases">
        <title>Annotation of Magnaporthe poae ATCC 64411.</title>
        <authorList>
            <person name="Ma L.-J."/>
            <person name="Dead R."/>
            <person name="Young S.K."/>
            <person name="Zeng Q."/>
            <person name="Gargeya S."/>
            <person name="Fitzgerald M."/>
            <person name="Haas B."/>
            <person name="Abouelleil A."/>
            <person name="Alvarado L."/>
            <person name="Arachchi H.M."/>
            <person name="Berlin A."/>
            <person name="Brown A."/>
            <person name="Chapman S.B."/>
            <person name="Chen Z."/>
            <person name="Dunbar C."/>
            <person name="Freedman E."/>
            <person name="Gearin G."/>
            <person name="Gellesch M."/>
            <person name="Goldberg J."/>
            <person name="Griggs A."/>
            <person name="Gujja S."/>
            <person name="Heiman D."/>
            <person name="Howarth C."/>
            <person name="Larson L."/>
            <person name="Lui A."/>
            <person name="MacDonald P.J.P."/>
            <person name="Mehta T."/>
            <person name="Montmayeur A."/>
            <person name="Murphy C."/>
            <person name="Neiman D."/>
            <person name="Pearson M."/>
            <person name="Priest M."/>
            <person name="Roberts A."/>
            <person name="Saif S."/>
            <person name="Shea T."/>
            <person name="Shenoy N."/>
            <person name="Sisk P."/>
            <person name="Stolte C."/>
            <person name="Sykes S."/>
            <person name="Yandava C."/>
            <person name="Wortman J."/>
            <person name="Nusbaum C."/>
            <person name="Birren B."/>
        </authorList>
    </citation>
    <scope>NUCLEOTIDE SEQUENCE</scope>
    <source>
        <strain evidence="9">ATCC 64411</strain>
    </source>
</reference>
<evidence type="ECO:0000313" key="10">
    <source>
        <dbReference type="EnsemblFungi" id="MAPG_04952T0"/>
    </source>
</evidence>
<feature type="transmembrane region" description="Helical" evidence="8">
    <location>
        <begin position="122"/>
        <end position="140"/>
    </location>
</feature>
<name>A0A0C4DY43_MAGP6</name>
<evidence type="ECO:0000256" key="2">
    <source>
        <dbReference type="ARBA" id="ARBA00008807"/>
    </source>
</evidence>